<keyword evidence="1" id="KW-1133">Transmembrane helix</keyword>
<organism evidence="2 3">
    <name type="scientific">Clostridium beijerinckii</name>
    <name type="common">Clostridium MP</name>
    <dbReference type="NCBI Taxonomy" id="1520"/>
    <lineage>
        <taxon>Bacteria</taxon>
        <taxon>Bacillati</taxon>
        <taxon>Bacillota</taxon>
        <taxon>Clostridia</taxon>
        <taxon>Eubacteriales</taxon>
        <taxon>Clostridiaceae</taxon>
        <taxon>Clostridium</taxon>
    </lineage>
</organism>
<sequence length="102" mass="11694">MVISVSIMIIFIIIGFLLMNNKCLWLISGYNTMTKEEKEKYDKKALCKFMSYLMFAIAACQGFIALGGYLRKSWIWILASTIMIIICIGAVIYCNRGSRFLK</sequence>
<feature type="transmembrane region" description="Helical" evidence="1">
    <location>
        <begin position="49"/>
        <end position="68"/>
    </location>
</feature>
<feature type="transmembrane region" description="Helical" evidence="1">
    <location>
        <begin position="6"/>
        <end position="28"/>
    </location>
</feature>
<evidence type="ECO:0000256" key="1">
    <source>
        <dbReference type="SAM" id="Phobius"/>
    </source>
</evidence>
<evidence type="ECO:0000313" key="2">
    <source>
        <dbReference type="EMBL" id="OOM58634.1"/>
    </source>
</evidence>
<comment type="caution">
    <text evidence="2">The sequence shown here is derived from an EMBL/GenBank/DDBJ whole genome shotgun (WGS) entry which is preliminary data.</text>
</comment>
<evidence type="ECO:0008006" key="4">
    <source>
        <dbReference type="Google" id="ProtNLM"/>
    </source>
</evidence>
<evidence type="ECO:0000313" key="3">
    <source>
        <dbReference type="Proteomes" id="UP000190973"/>
    </source>
</evidence>
<dbReference type="Pfam" id="PF12650">
    <property type="entry name" value="DUF3784"/>
    <property type="match status" value="1"/>
</dbReference>
<dbReference type="EMBL" id="LZZI01000095">
    <property type="protein sequence ID" value="OOM58634.1"/>
    <property type="molecule type" value="Genomic_DNA"/>
</dbReference>
<keyword evidence="1" id="KW-0812">Transmembrane</keyword>
<reference evidence="2 3" key="1">
    <citation type="submission" date="2016-05" db="EMBL/GenBank/DDBJ databases">
        <title>Microbial solvent formation.</title>
        <authorList>
            <person name="Poehlein A."/>
            <person name="Montoya Solano J.D."/>
            <person name="Flitsch S."/>
            <person name="Krabben P."/>
            <person name="Duerre P."/>
            <person name="Daniel R."/>
        </authorList>
    </citation>
    <scope>NUCLEOTIDE SEQUENCE [LARGE SCALE GENOMIC DNA]</scope>
    <source>
        <strain evidence="2 3">DSM 53</strain>
    </source>
</reference>
<name>A0A1S8RZK9_CLOBE</name>
<dbReference type="InterPro" id="IPR017259">
    <property type="entry name" value="UCP037672"/>
</dbReference>
<protein>
    <recommendedName>
        <fullName evidence="4">DUF3784 domain-containing protein</fullName>
    </recommendedName>
</protein>
<accession>A0A1S8RZK9</accession>
<feature type="transmembrane region" description="Helical" evidence="1">
    <location>
        <begin position="74"/>
        <end position="94"/>
    </location>
</feature>
<proteinExistence type="predicted"/>
<dbReference type="AlphaFoldDB" id="A0A1S8RZK9"/>
<keyword evidence="1" id="KW-0472">Membrane</keyword>
<gene>
    <name evidence="2" type="ORF">CLBCK_39090</name>
</gene>
<dbReference type="Proteomes" id="UP000190973">
    <property type="component" value="Unassembled WGS sequence"/>
</dbReference>